<dbReference type="Gene3D" id="2.60.40.10">
    <property type="entry name" value="Immunoglobulins"/>
    <property type="match status" value="2"/>
</dbReference>
<gene>
    <name evidence="8" type="ORF">OYC64_012628</name>
</gene>
<evidence type="ECO:0000256" key="5">
    <source>
        <dbReference type="SAM" id="Phobius"/>
    </source>
</evidence>
<keyword evidence="3 5" id="KW-0472">Membrane</keyword>
<keyword evidence="5" id="KW-0812">Transmembrane</keyword>
<comment type="caution">
    <text evidence="8">The sequence shown here is derived from an EMBL/GenBank/DDBJ whole genome shotgun (WGS) entry which is preliminary data.</text>
</comment>
<dbReference type="SUPFAM" id="SSF48726">
    <property type="entry name" value="Immunoglobulin"/>
    <property type="match status" value="1"/>
</dbReference>
<dbReference type="InterPro" id="IPR036179">
    <property type="entry name" value="Ig-like_dom_sf"/>
</dbReference>
<protein>
    <recommendedName>
        <fullName evidence="7">Ig-like domain-containing protein</fullName>
    </recommendedName>
</protein>
<feature type="transmembrane region" description="Helical" evidence="5">
    <location>
        <begin position="288"/>
        <end position="314"/>
    </location>
</feature>
<dbReference type="GO" id="GO:0016020">
    <property type="term" value="C:membrane"/>
    <property type="evidence" value="ECO:0007669"/>
    <property type="project" value="UniProtKB-SubCell"/>
</dbReference>
<keyword evidence="9" id="KW-1185">Reference proteome</keyword>
<evidence type="ECO:0000256" key="1">
    <source>
        <dbReference type="ARBA" id="ARBA00004370"/>
    </source>
</evidence>
<reference evidence="8 9" key="2">
    <citation type="journal article" date="2024" name="G3 (Bethesda)">
        <title>The genome of the cryopelagic Antarctic bald notothen, Trematomus borchgrevinki.</title>
        <authorList>
            <person name="Rayamajhi N."/>
            <person name="Rivera-Colon A.G."/>
            <person name="Minhas B.F."/>
            <person name="Cheng C.C."/>
            <person name="Catchen J.M."/>
        </authorList>
    </citation>
    <scope>NUCLEOTIDE SEQUENCE [LARGE SCALE GENOMIC DNA]</scope>
    <source>
        <strain evidence="8">AGRC-2024</strain>
    </source>
</reference>
<evidence type="ECO:0000256" key="4">
    <source>
        <dbReference type="ARBA" id="ARBA00023180"/>
    </source>
</evidence>
<evidence type="ECO:0000313" key="8">
    <source>
        <dbReference type="EMBL" id="KAL3050641.1"/>
    </source>
</evidence>
<dbReference type="InterPro" id="IPR007110">
    <property type="entry name" value="Ig-like_dom"/>
</dbReference>
<sequence length="340" mass="38947">MEKVLVFSLLVLTSLRSASTEEKFIKEGGKVTLDLRPAHFDPITSIQWKFKDSILAIWVKGVIPLTHNRENIFLDKDTGRLSMEKMTKAEAGVYSVETNFNWQKETFKVVLIKDVPKPSIWVSPLTCSDESFRCNLACEGNTTGDGPVTYSWKTGDEEWNESRRDMTITKKEHGHVKTFTCKMKNPVSEKESDPLPNRLFSEMPLESSGVRYEAVLIKEVLNPVVSSWGCWRLGAGPWTEWRQLHLDVLLRDPEQHGGGFWCRMEVPDHRGEERAAHMILFLPADSGLWIKVLGAVMRSLALLALLGVVVFAVWRNRETLRKLMCPCQSRERDYENDYEN</sequence>
<name>A0ABD2G9V5_PAGBO</name>
<feature type="domain" description="Ig-like" evidence="7">
    <location>
        <begin position="118"/>
        <end position="201"/>
    </location>
</feature>
<organism evidence="8 9">
    <name type="scientific">Pagothenia borchgrevinki</name>
    <name type="common">Bald rockcod</name>
    <name type="synonym">Trematomus borchgrevinki</name>
    <dbReference type="NCBI Taxonomy" id="8213"/>
    <lineage>
        <taxon>Eukaryota</taxon>
        <taxon>Metazoa</taxon>
        <taxon>Chordata</taxon>
        <taxon>Craniata</taxon>
        <taxon>Vertebrata</taxon>
        <taxon>Euteleostomi</taxon>
        <taxon>Actinopterygii</taxon>
        <taxon>Neopterygii</taxon>
        <taxon>Teleostei</taxon>
        <taxon>Neoteleostei</taxon>
        <taxon>Acanthomorphata</taxon>
        <taxon>Eupercaria</taxon>
        <taxon>Perciformes</taxon>
        <taxon>Notothenioidei</taxon>
        <taxon>Nototheniidae</taxon>
        <taxon>Pagothenia</taxon>
    </lineage>
</organism>
<reference evidence="8 9" key="1">
    <citation type="journal article" date="2022" name="G3 (Bethesda)">
        <title>Evaluating Illumina-, Nanopore-, and PacBio-based genome assembly strategies with the bald notothen, Trematomus borchgrevinki.</title>
        <authorList>
            <person name="Rayamajhi N."/>
            <person name="Cheng C.C."/>
            <person name="Catchen J.M."/>
        </authorList>
    </citation>
    <scope>NUCLEOTIDE SEQUENCE [LARGE SCALE GENOMIC DNA]</scope>
    <source>
        <strain evidence="8">AGRC-2024</strain>
    </source>
</reference>
<dbReference type="Proteomes" id="UP001619887">
    <property type="component" value="Unassembled WGS sequence"/>
</dbReference>
<comment type="subcellular location">
    <subcellularLocation>
        <location evidence="1">Membrane</location>
    </subcellularLocation>
</comment>
<feature type="chain" id="PRO_5044854467" description="Ig-like domain-containing protein" evidence="6">
    <location>
        <begin position="21"/>
        <end position="340"/>
    </location>
</feature>
<dbReference type="Pfam" id="PF13895">
    <property type="entry name" value="Ig_2"/>
    <property type="match status" value="1"/>
</dbReference>
<evidence type="ECO:0000256" key="2">
    <source>
        <dbReference type="ARBA" id="ARBA00022729"/>
    </source>
</evidence>
<dbReference type="InterPro" id="IPR013783">
    <property type="entry name" value="Ig-like_fold"/>
</dbReference>
<feature type="signal peptide" evidence="6">
    <location>
        <begin position="1"/>
        <end position="20"/>
    </location>
</feature>
<dbReference type="EMBL" id="JBIYXZ010002081">
    <property type="protein sequence ID" value="KAL3050641.1"/>
    <property type="molecule type" value="Genomic_DNA"/>
</dbReference>
<evidence type="ECO:0000256" key="3">
    <source>
        <dbReference type="ARBA" id="ARBA00023136"/>
    </source>
</evidence>
<evidence type="ECO:0000259" key="7">
    <source>
        <dbReference type="PROSITE" id="PS50835"/>
    </source>
</evidence>
<dbReference type="PANTHER" id="PTHR12080:SF125">
    <property type="entry name" value="CD48 ANTIGEN-LIKE"/>
    <property type="match status" value="1"/>
</dbReference>
<evidence type="ECO:0000256" key="6">
    <source>
        <dbReference type="SAM" id="SignalP"/>
    </source>
</evidence>
<dbReference type="PANTHER" id="PTHR12080">
    <property type="entry name" value="SIGNALING LYMPHOCYTIC ACTIVATION MOLECULE"/>
    <property type="match status" value="1"/>
</dbReference>
<keyword evidence="4" id="KW-0325">Glycoprotein</keyword>
<keyword evidence="2 6" id="KW-0732">Signal</keyword>
<keyword evidence="5" id="KW-1133">Transmembrane helix</keyword>
<dbReference type="AlphaFoldDB" id="A0ABD2G9V5"/>
<accession>A0ABD2G9V5</accession>
<proteinExistence type="predicted"/>
<dbReference type="PROSITE" id="PS50835">
    <property type="entry name" value="IG_LIKE"/>
    <property type="match status" value="1"/>
</dbReference>
<evidence type="ECO:0000313" key="9">
    <source>
        <dbReference type="Proteomes" id="UP001619887"/>
    </source>
</evidence>
<dbReference type="InterPro" id="IPR015631">
    <property type="entry name" value="CD2/SLAM_rcpt"/>
</dbReference>